<sequence length="120" mass="14187">MPRNSSWEEHGHKLRRWIEHFHEPSCPFRLSPFAMSYDSEHQDFSVWLKLDPSWDEVVYPDLPAELKRIEIENREGPPVGWQGRTGPGVVFIDWIRRSRRSHAPHMSGFTKAAYDGMRSR</sequence>
<gene>
    <name evidence="1" type="ORF">PENVUL_c052G01006</name>
</gene>
<accession>A0A1V6RFM8</accession>
<dbReference type="Proteomes" id="UP000191518">
    <property type="component" value="Unassembled WGS sequence"/>
</dbReference>
<dbReference type="AlphaFoldDB" id="A0A1V6RFM8"/>
<evidence type="ECO:0000313" key="1">
    <source>
        <dbReference type="EMBL" id="OQE00426.1"/>
    </source>
</evidence>
<protein>
    <submittedName>
        <fullName evidence="1">Uncharacterized protein</fullName>
    </submittedName>
</protein>
<organism evidence="1 2">
    <name type="scientific">Penicillium vulpinum</name>
    <dbReference type="NCBI Taxonomy" id="29845"/>
    <lineage>
        <taxon>Eukaryota</taxon>
        <taxon>Fungi</taxon>
        <taxon>Dikarya</taxon>
        <taxon>Ascomycota</taxon>
        <taxon>Pezizomycotina</taxon>
        <taxon>Eurotiomycetes</taxon>
        <taxon>Eurotiomycetidae</taxon>
        <taxon>Eurotiales</taxon>
        <taxon>Aspergillaceae</taxon>
        <taxon>Penicillium</taxon>
    </lineage>
</organism>
<dbReference type="EMBL" id="MDYP01000052">
    <property type="protein sequence ID" value="OQE00426.1"/>
    <property type="molecule type" value="Genomic_DNA"/>
</dbReference>
<evidence type="ECO:0000313" key="2">
    <source>
        <dbReference type="Proteomes" id="UP000191518"/>
    </source>
</evidence>
<name>A0A1V6RFM8_9EURO</name>
<comment type="caution">
    <text evidence="1">The sequence shown here is derived from an EMBL/GenBank/DDBJ whole genome shotgun (WGS) entry which is preliminary data.</text>
</comment>
<keyword evidence="2" id="KW-1185">Reference proteome</keyword>
<reference evidence="2" key="1">
    <citation type="journal article" date="2017" name="Nat. Microbiol.">
        <title>Global analysis of biosynthetic gene clusters reveals vast potential of secondary metabolite production in Penicillium species.</title>
        <authorList>
            <person name="Nielsen J.C."/>
            <person name="Grijseels S."/>
            <person name="Prigent S."/>
            <person name="Ji B."/>
            <person name="Dainat J."/>
            <person name="Nielsen K.F."/>
            <person name="Frisvad J.C."/>
            <person name="Workman M."/>
            <person name="Nielsen J."/>
        </authorList>
    </citation>
    <scope>NUCLEOTIDE SEQUENCE [LARGE SCALE GENOMIC DNA]</scope>
    <source>
        <strain evidence="2">IBT 29486</strain>
    </source>
</reference>
<proteinExistence type="predicted"/>